<dbReference type="Pfam" id="PF01187">
    <property type="entry name" value="MIF"/>
    <property type="match status" value="1"/>
</dbReference>
<dbReference type="PANTHER" id="PTHR11954:SF6">
    <property type="entry name" value="MACROPHAGE MIGRATION INHIBITORY FACTOR"/>
    <property type="match status" value="1"/>
</dbReference>
<evidence type="ECO:0000313" key="14">
    <source>
        <dbReference type="EMBL" id="KAJ3572158.1"/>
    </source>
</evidence>
<feature type="region of interest" description="Disordered" evidence="13">
    <location>
        <begin position="182"/>
        <end position="235"/>
    </location>
</feature>
<keyword evidence="15" id="KW-1185">Reference proteome</keyword>
<keyword evidence="5" id="KW-0413">Isomerase</keyword>
<evidence type="ECO:0000256" key="11">
    <source>
        <dbReference type="ARBA" id="ARBA00041912"/>
    </source>
</evidence>
<comment type="catalytic activity">
    <reaction evidence="7">
        <text>L-dopachrome = 5,6-dihydroxyindole-2-carboxylate</text>
        <dbReference type="Rhea" id="RHEA:13041"/>
        <dbReference type="ChEBI" id="CHEBI:16875"/>
        <dbReference type="ChEBI" id="CHEBI:57509"/>
        <dbReference type="EC" id="5.3.3.12"/>
    </reaction>
</comment>
<organism evidence="14 15">
    <name type="scientific">Xylaria arbuscula</name>
    <dbReference type="NCBI Taxonomy" id="114810"/>
    <lineage>
        <taxon>Eukaryota</taxon>
        <taxon>Fungi</taxon>
        <taxon>Dikarya</taxon>
        <taxon>Ascomycota</taxon>
        <taxon>Pezizomycotina</taxon>
        <taxon>Sordariomycetes</taxon>
        <taxon>Xylariomycetidae</taxon>
        <taxon>Xylariales</taxon>
        <taxon>Xylariaceae</taxon>
        <taxon>Xylaria</taxon>
    </lineage>
</organism>
<evidence type="ECO:0000256" key="2">
    <source>
        <dbReference type="ARBA" id="ARBA00005851"/>
    </source>
</evidence>
<dbReference type="AlphaFoldDB" id="A0A9W8TMN4"/>
<evidence type="ECO:0000256" key="3">
    <source>
        <dbReference type="ARBA" id="ARBA00022514"/>
    </source>
</evidence>
<dbReference type="InterPro" id="IPR001398">
    <property type="entry name" value="Macrophage_inhib_fac"/>
</dbReference>
<dbReference type="EC" id="5.3.3.12" evidence="8"/>
<evidence type="ECO:0000256" key="9">
    <source>
        <dbReference type="ARBA" id="ARBA00039086"/>
    </source>
</evidence>
<feature type="compositionally biased region" description="Basic and acidic residues" evidence="13">
    <location>
        <begin position="213"/>
        <end position="228"/>
    </location>
</feature>
<comment type="similarity">
    <text evidence="2">Belongs to the MIF family.</text>
</comment>
<dbReference type="Gene3D" id="3.30.429.10">
    <property type="entry name" value="Macrophage Migration Inhibitory Factor"/>
    <property type="match status" value="1"/>
</dbReference>
<evidence type="ECO:0000256" key="13">
    <source>
        <dbReference type="SAM" id="MobiDB-lite"/>
    </source>
</evidence>
<dbReference type="Proteomes" id="UP001148614">
    <property type="component" value="Unassembled WGS sequence"/>
</dbReference>
<dbReference type="InterPro" id="IPR014347">
    <property type="entry name" value="Tautomerase/MIF_sf"/>
</dbReference>
<dbReference type="EC" id="5.3.2.1" evidence="9"/>
<evidence type="ECO:0000256" key="8">
    <source>
        <dbReference type="ARBA" id="ARBA00038932"/>
    </source>
</evidence>
<comment type="subcellular location">
    <subcellularLocation>
        <location evidence="1">Secreted</location>
    </subcellularLocation>
</comment>
<comment type="caution">
    <text evidence="14">The sequence shown here is derived from an EMBL/GenBank/DDBJ whole genome shotgun (WGS) entry which is preliminary data.</text>
</comment>
<keyword evidence="3" id="KW-0202">Cytokine</keyword>
<gene>
    <name evidence="14" type="ORF">NPX13_g5143</name>
</gene>
<name>A0A9W8TMN4_9PEZI</name>
<dbReference type="GO" id="GO:0005576">
    <property type="term" value="C:extracellular region"/>
    <property type="evidence" value="ECO:0007669"/>
    <property type="project" value="UniProtKB-SubCell"/>
</dbReference>
<dbReference type="PANTHER" id="PTHR11954">
    <property type="entry name" value="D-DOPACHROME DECARBOXYLASE"/>
    <property type="match status" value="1"/>
</dbReference>
<evidence type="ECO:0000256" key="12">
    <source>
        <dbReference type="ARBA" id="ARBA00042730"/>
    </source>
</evidence>
<dbReference type="EMBL" id="JANPWZ010000789">
    <property type="protein sequence ID" value="KAJ3572158.1"/>
    <property type="molecule type" value="Genomic_DNA"/>
</dbReference>
<accession>A0A9W8TMN4</accession>
<comment type="catalytic activity">
    <reaction evidence="6">
        <text>3-phenylpyruvate = enol-phenylpyruvate</text>
        <dbReference type="Rhea" id="RHEA:17097"/>
        <dbReference type="ChEBI" id="CHEBI:16815"/>
        <dbReference type="ChEBI" id="CHEBI:18005"/>
        <dbReference type="EC" id="5.3.2.1"/>
    </reaction>
</comment>
<evidence type="ECO:0000313" key="15">
    <source>
        <dbReference type="Proteomes" id="UP001148614"/>
    </source>
</evidence>
<evidence type="ECO:0000256" key="1">
    <source>
        <dbReference type="ARBA" id="ARBA00004613"/>
    </source>
</evidence>
<evidence type="ECO:0000256" key="7">
    <source>
        <dbReference type="ARBA" id="ARBA00036823"/>
    </source>
</evidence>
<reference evidence="14" key="1">
    <citation type="submission" date="2022-07" db="EMBL/GenBank/DDBJ databases">
        <title>Genome Sequence of Xylaria arbuscula.</title>
        <authorList>
            <person name="Buettner E."/>
        </authorList>
    </citation>
    <scope>NUCLEOTIDE SEQUENCE</scope>
    <source>
        <strain evidence="14">VT107</strain>
    </source>
</reference>
<dbReference type="SUPFAM" id="SSF55331">
    <property type="entry name" value="Tautomerase/MIF"/>
    <property type="match status" value="1"/>
</dbReference>
<sequence>MVTAELKTNVIIRDEFAFITELAYQLSTRYQRPMSSIVITLHHGTCMLFGGTFEPACTLAIHALAGLLQPATNRRNAAMIQRHLHETLGVVSTRSYIRFEATPEENVAVGEKTLAAEIEGLSRENADVKAGVFRKPSKSSRAIMKSVKVSPKKREQHWCFRENVRLNSTQSLGSFKSHSMIDLSENVPTPPPSNSGETTRIATIPEVPPTPPDDEKTSQVEEKPPRKEAPRRKSLRFAFFGAKNVSDK</sequence>
<evidence type="ECO:0000256" key="10">
    <source>
        <dbReference type="ARBA" id="ARBA00041631"/>
    </source>
</evidence>
<dbReference type="GO" id="GO:0004167">
    <property type="term" value="F:dopachrome isomerase activity"/>
    <property type="evidence" value="ECO:0007669"/>
    <property type="project" value="UniProtKB-EC"/>
</dbReference>
<keyword evidence="4" id="KW-0964">Secreted</keyword>
<dbReference type="GO" id="GO:0050178">
    <property type="term" value="F:phenylpyruvate tautomerase activity"/>
    <property type="evidence" value="ECO:0007669"/>
    <property type="project" value="UniProtKB-EC"/>
</dbReference>
<evidence type="ECO:0000256" key="4">
    <source>
        <dbReference type="ARBA" id="ARBA00022525"/>
    </source>
</evidence>
<proteinExistence type="inferred from homology"/>
<evidence type="ECO:0000256" key="6">
    <source>
        <dbReference type="ARBA" id="ARBA00036735"/>
    </source>
</evidence>
<evidence type="ECO:0000256" key="5">
    <source>
        <dbReference type="ARBA" id="ARBA00023235"/>
    </source>
</evidence>
<protein>
    <recommendedName>
        <fullName evidence="12">L-dopachrome isomerase</fullName>
        <ecNumber evidence="9">5.3.2.1</ecNumber>
        <ecNumber evidence="8">5.3.3.12</ecNumber>
    </recommendedName>
    <alternativeName>
        <fullName evidence="10">L-dopachrome tautomerase</fullName>
    </alternativeName>
    <alternativeName>
        <fullName evidence="11">Phenylpyruvate tautomerase</fullName>
    </alternativeName>
</protein>
<dbReference type="VEuPathDB" id="FungiDB:F4678DRAFT_225131"/>